<dbReference type="STRING" id="1824.SAMN05444423_102384"/>
<dbReference type="eggNOG" id="COG2378">
    <property type="taxonomic scope" value="Bacteria"/>
</dbReference>
<dbReference type="Gene3D" id="1.10.10.10">
    <property type="entry name" value="Winged helix-like DNA-binding domain superfamily/Winged helix DNA-binding domain"/>
    <property type="match status" value="1"/>
</dbReference>
<dbReference type="PROSITE" id="PS00894">
    <property type="entry name" value="HTH_DEOR_1"/>
    <property type="match status" value="1"/>
</dbReference>
<evidence type="ECO:0000313" key="6">
    <source>
        <dbReference type="Proteomes" id="UP000017048"/>
    </source>
</evidence>
<dbReference type="GeneID" id="91517415"/>
<dbReference type="InterPro" id="IPR051534">
    <property type="entry name" value="CBASS_pafABC_assoc_protein"/>
</dbReference>
<dbReference type="Pfam" id="PF13280">
    <property type="entry name" value="WYL"/>
    <property type="match status" value="1"/>
</dbReference>
<keyword evidence="3" id="KW-0804">Transcription</keyword>
<dbReference type="RefSeq" id="WP_019046992.1">
    <property type="nucleotide sequence ID" value="NZ_BAFO02000032.1"/>
</dbReference>
<dbReference type="PANTHER" id="PTHR34580">
    <property type="match status" value="1"/>
</dbReference>
<dbReference type="InterPro" id="IPR036390">
    <property type="entry name" value="WH_DNA-bd_sf"/>
</dbReference>
<dbReference type="InterPro" id="IPR001034">
    <property type="entry name" value="DeoR_HTH"/>
</dbReference>
<dbReference type="InterPro" id="IPR036388">
    <property type="entry name" value="WH-like_DNA-bd_sf"/>
</dbReference>
<dbReference type="InterPro" id="IPR018356">
    <property type="entry name" value="Tscrpt_reg_HTH_DeoR_CS"/>
</dbReference>
<evidence type="ECO:0000256" key="2">
    <source>
        <dbReference type="ARBA" id="ARBA00023125"/>
    </source>
</evidence>
<name>U5EIS1_NOCAS</name>
<dbReference type="Pfam" id="PF08279">
    <property type="entry name" value="HTH_11"/>
    <property type="match status" value="1"/>
</dbReference>
<feature type="domain" description="HTH deoR-type" evidence="4">
    <location>
        <begin position="4"/>
        <end position="59"/>
    </location>
</feature>
<evidence type="ECO:0000256" key="3">
    <source>
        <dbReference type="ARBA" id="ARBA00023163"/>
    </source>
</evidence>
<dbReference type="PROSITE" id="PS52050">
    <property type="entry name" value="WYL"/>
    <property type="match status" value="1"/>
</dbReference>
<gene>
    <name evidence="5" type="ORF">NCAST_32_07250</name>
</gene>
<sequence length="329" mass="36275">MSETSARLLRLLSLLQTRRAWSGTELAGELAVTVRTVRRDVERLRGLGYPVQAVQGTAGYRLGAGASMPPLLLDDEEAVAVAVGLRTTSGGTVAGIEDASLRALLKLEQVLPSRLRHRLTTLQQSMVRVAAEAPRVRAETLLAIAEACRRHERLRFDYTDHAGRVSRRDTEPDSLVNSSRHWYLVAWDVDRGQWRSFRVDRLEPRTPTGPRFTPRPVPDGDAATYLSRRLSVSSWPWRTAVTLHGSAAELAERIWPGTGVLESVDASTSVLHLGADSPASLAWMITGLDVDFTVGGPPELLDALRRLSRRCHDAVAPDADAHRPHRDSR</sequence>
<dbReference type="PROSITE" id="PS51000">
    <property type="entry name" value="HTH_DEOR_2"/>
    <property type="match status" value="1"/>
</dbReference>
<keyword evidence="6" id="KW-1185">Reference proteome</keyword>
<organism evidence="5 6">
    <name type="scientific">Nocardia asteroides NBRC 15531</name>
    <dbReference type="NCBI Taxonomy" id="1110697"/>
    <lineage>
        <taxon>Bacteria</taxon>
        <taxon>Bacillati</taxon>
        <taxon>Actinomycetota</taxon>
        <taxon>Actinomycetes</taxon>
        <taxon>Mycobacteriales</taxon>
        <taxon>Nocardiaceae</taxon>
        <taxon>Nocardia</taxon>
    </lineage>
</organism>
<dbReference type="EMBL" id="BAFO02000032">
    <property type="protein sequence ID" value="GAD86238.1"/>
    <property type="molecule type" value="Genomic_DNA"/>
</dbReference>
<dbReference type="GO" id="GO:0003700">
    <property type="term" value="F:DNA-binding transcription factor activity"/>
    <property type="evidence" value="ECO:0007669"/>
    <property type="project" value="InterPro"/>
</dbReference>
<protein>
    <submittedName>
        <fullName evidence="5">DeoR family transcriptional regulator</fullName>
    </submittedName>
</protein>
<keyword evidence="2" id="KW-0238">DNA-binding</keyword>
<proteinExistence type="predicted"/>
<dbReference type="PANTHER" id="PTHR34580:SF3">
    <property type="entry name" value="PROTEIN PAFB"/>
    <property type="match status" value="1"/>
</dbReference>
<dbReference type="OrthoDB" id="8555652at2"/>
<comment type="caution">
    <text evidence="5">The sequence shown here is derived from an EMBL/GenBank/DDBJ whole genome shotgun (WGS) entry which is preliminary data.</text>
</comment>
<dbReference type="InterPro" id="IPR028349">
    <property type="entry name" value="PafC-like"/>
</dbReference>
<dbReference type="AlphaFoldDB" id="U5EIS1"/>
<reference evidence="5 6" key="1">
    <citation type="journal article" date="2014" name="BMC Genomics">
        <title>Genome based analysis of type-I polyketide synthase and nonribosomal peptide synthetase gene clusters in seven strains of five representative Nocardia species.</title>
        <authorList>
            <person name="Komaki H."/>
            <person name="Ichikawa N."/>
            <person name="Hosoyama A."/>
            <person name="Takahashi-Nakaguchi A."/>
            <person name="Matsuzawa T."/>
            <person name="Suzuki K."/>
            <person name="Fujita N."/>
            <person name="Gonoi T."/>
        </authorList>
    </citation>
    <scope>NUCLEOTIDE SEQUENCE [LARGE SCALE GENOMIC DNA]</scope>
    <source>
        <strain evidence="5 6">NBRC 15531</strain>
    </source>
</reference>
<evidence type="ECO:0000256" key="1">
    <source>
        <dbReference type="ARBA" id="ARBA00023015"/>
    </source>
</evidence>
<dbReference type="GO" id="GO:0003677">
    <property type="term" value="F:DNA binding"/>
    <property type="evidence" value="ECO:0007669"/>
    <property type="project" value="UniProtKB-KW"/>
</dbReference>
<accession>U5EIS1</accession>
<dbReference type="Proteomes" id="UP000017048">
    <property type="component" value="Unassembled WGS sequence"/>
</dbReference>
<keyword evidence="1" id="KW-0805">Transcription regulation</keyword>
<dbReference type="SUPFAM" id="SSF46785">
    <property type="entry name" value="Winged helix' DNA-binding domain"/>
    <property type="match status" value="1"/>
</dbReference>
<dbReference type="InterPro" id="IPR026881">
    <property type="entry name" value="WYL_dom"/>
</dbReference>
<evidence type="ECO:0000259" key="4">
    <source>
        <dbReference type="PROSITE" id="PS51000"/>
    </source>
</evidence>
<dbReference type="PIRSF" id="PIRSF016838">
    <property type="entry name" value="PafC"/>
    <property type="match status" value="1"/>
</dbReference>
<evidence type="ECO:0000313" key="5">
    <source>
        <dbReference type="EMBL" id="GAD86238.1"/>
    </source>
</evidence>
<dbReference type="InterPro" id="IPR013196">
    <property type="entry name" value="HTH_11"/>
</dbReference>